<evidence type="ECO:0000256" key="6">
    <source>
        <dbReference type="ARBA" id="ARBA00022917"/>
    </source>
</evidence>
<comment type="similarity">
    <text evidence="1">Belongs to the class-I aminoacyl-tRNA synthetase family.</text>
</comment>
<feature type="non-terminal residue" evidence="9">
    <location>
        <position position="151"/>
    </location>
</feature>
<keyword evidence="7" id="KW-0030">Aminoacyl-tRNA synthetase</keyword>
<dbReference type="PANTHER" id="PTHR43740">
    <property type="entry name" value="LEUCYL-TRNA SYNTHETASE"/>
    <property type="match status" value="1"/>
</dbReference>
<evidence type="ECO:0000256" key="5">
    <source>
        <dbReference type="ARBA" id="ARBA00022840"/>
    </source>
</evidence>
<gene>
    <name evidence="9" type="ORF">LCGC14_2535350</name>
</gene>
<dbReference type="EC" id="6.1.1.4" evidence="2"/>
<dbReference type="Pfam" id="PF00133">
    <property type="entry name" value="tRNA-synt_1"/>
    <property type="match status" value="1"/>
</dbReference>
<dbReference type="SUPFAM" id="SSF52374">
    <property type="entry name" value="Nucleotidylyl transferase"/>
    <property type="match status" value="1"/>
</dbReference>
<reference evidence="9" key="1">
    <citation type="journal article" date="2015" name="Nature">
        <title>Complex archaea that bridge the gap between prokaryotes and eukaryotes.</title>
        <authorList>
            <person name="Spang A."/>
            <person name="Saw J.H."/>
            <person name="Jorgensen S.L."/>
            <person name="Zaremba-Niedzwiedzka K."/>
            <person name="Martijn J."/>
            <person name="Lind A.E."/>
            <person name="van Eijk R."/>
            <person name="Schleper C."/>
            <person name="Guy L."/>
            <person name="Ettema T.J."/>
        </authorList>
    </citation>
    <scope>NUCLEOTIDE SEQUENCE</scope>
</reference>
<dbReference type="GO" id="GO:0004823">
    <property type="term" value="F:leucine-tRNA ligase activity"/>
    <property type="evidence" value="ECO:0007669"/>
    <property type="project" value="UniProtKB-EC"/>
</dbReference>
<name>A0A0F9ASQ5_9ZZZZ</name>
<feature type="domain" description="Aminoacyl-tRNA synthetase class Ia" evidence="8">
    <location>
        <begin position="13"/>
        <end position="151"/>
    </location>
</feature>
<dbReference type="EMBL" id="LAZR01041238">
    <property type="protein sequence ID" value="KKL12480.1"/>
    <property type="molecule type" value="Genomic_DNA"/>
</dbReference>
<keyword evidence="3" id="KW-0436">Ligase</keyword>
<evidence type="ECO:0000313" key="9">
    <source>
        <dbReference type="EMBL" id="KKL12480.1"/>
    </source>
</evidence>
<evidence type="ECO:0000256" key="7">
    <source>
        <dbReference type="ARBA" id="ARBA00023146"/>
    </source>
</evidence>
<organism evidence="9">
    <name type="scientific">marine sediment metagenome</name>
    <dbReference type="NCBI Taxonomy" id="412755"/>
    <lineage>
        <taxon>unclassified sequences</taxon>
        <taxon>metagenomes</taxon>
        <taxon>ecological metagenomes</taxon>
    </lineage>
</organism>
<comment type="caution">
    <text evidence="9">The sequence shown here is derived from an EMBL/GenBank/DDBJ whole genome shotgun (WGS) entry which is preliminary data.</text>
</comment>
<evidence type="ECO:0000256" key="4">
    <source>
        <dbReference type="ARBA" id="ARBA00022741"/>
    </source>
</evidence>
<dbReference type="InterPro" id="IPR002300">
    <property type="entry name" value="aa-tRNA-synth_Ia"/>
</dbReference>
<dbReference type="Gene3D" id="1.10.730.10">
    <property type="entry name" value="Isoleucyl-tRNA Synthetase, Domain 1"/>
    <property type="match status" value="1"/>
</dbReference>
<accession>A0A0F9ASQ5</accession>
<protein>
    <recommendedName>
        <fullName evidence="2">leucine--tRNA ligase</fullName>
        <ecNumber evidence="2">6.1.1.4</ecNumber>
    </recommendedName>
</protein>
<evidence type="ECO:0000256" key="2">
    <source>
        <dbReference type="ARBA" id="ARBA00013164"/>
    </source>
</evidence>
<dbReference type="PANTHER" id="PTHR43740:SF2">
    <property type="entry name" value="LEUCINE--TRNA LIGASE, MITOCHONDRIAL"/>
    <property type="match status" value="1"/>
</dbReference>
<keyword evidence="4" id="KW-0547">Nucleotide-binding</keyword>
<keyword evidence="6" id="KW-0648">Protein biosynthesis</keyword>
<dbReference type="InterPro" id="IPR014729">
    <property type="entry name" value="Rossmann-like_a/b/a_fold"/>
</dbReference>
<evidence type="ECO:0000259" key="8">
    <source>
        <dbReference type="Pfam" id="PF00133"/>
    </source>
</evidence>
<keyword evidence="5" id="KW-0067">ATP-binding</keyword>
<dbReference type="AlphaFoldDB" id="A0A0F9ASQ5"/>
<dbReference type="Gene3D" id="3.40.50.620">
    <property type="entry name" value="HUPs"/>
    <property type="match status" value="1"/>
</dbReference>
<dbReference type="FunFam" id="3.40.50.620:FF:000060">
    <property type="entry name" value="Leucine--tRNA ligase"/>
    <property type="match status" value="1"/>
</dbReference>
<dbReference type="PROSITE" id="PS00178">
    <property type="entry name" value="AA_TRNA_LIGASE_I"/>
    <property type="match status" value="1"/>
</dbReference>
<dbReference type="InterPro" id="IPR001412">
    <property type="entry name" value="aa-tRNA-synth_I_CS"/>
</dbReference>
<dbReference type="InterPro" id="IPR002302">
    <property type="entry name" value="Leu-tRNA-ligase"/>
</dbReference>
<evidence type="ECO:0000256" key="3">
    <source>
        <dbReference type="ARBA" id="ARBA00022598"/>
    </source>
</evidence>
<evidence type="ECO:0000256" key="1">
    <source>
        <dbReference type="ARBA" id="ARBA00005594"/>
    </source>
</evidence>
<proteinExistence type="inferred from homology"/>
<sequence>MGEYYPFRKIEKKWQDYWRKKGQFKVKEVSKKKKYYLLEMFPYPSGKLHMGHMRNYVVGDTLARFLRMKGHNVLYPMGYDSFGLPAENAAIQNKAHPAEWTRKCISDMRKQQEKMGLSYDWDRLVVTCQPDYYKWNQWIFLKFYERGLAYK</sequence>
<dbReference type="GO" id="GO:0006429">
    <property type="term" value="P:leucyl-tRNA aminoacylation"/>
    <property type="evidence" value="ECO:0007669"/>
    <property type="project" value="InterPro"/>
</dbReference>
<dbReference type="GO" id="GO:0005524">
    <property type="term" value="F:ATP binding"/>
    <property type="evidence" value="ECO:0007669"/>
    <property type="project" value="UniProtKB-KW"/>
</dbReference>